<dbReference type="InterPro" id="IPR033788">
    <property type="entry name" value="VbhA-like"/>
</dbReference>
<evidence type="ECO:0000313" key="3">
    <source>
        <dbReference type="EMBL" id="OGD67398.1"/>
    </source>
</evidence>
<proteinExistence type="predicted"/>
<sequence length="75" mass="9089">MMYYYNDFYPLHLFGFGHIFMFLFWAGIIYGAFLLFKHKGPKHSHEDHAIKILKERYAKGEITKEQFDNIKKDLQ</sequence>
<evidence type="ECO:0000256" key="1">
    <source>
        <dbReference type="SAM" id="Phobius"/>
    </source>
</evidence>
<feature type="domain" description="SHOCT" evidence="2">
    <location>
        <begin position="49"/>
        <end position="74"/>
    </location>
</feature>
<reference evidence="3 4" key="1">
    <citation type="journal article" date="2016" name="Nat. Commun.">
        <title>Thousands of microbial genomes shed light on interconnected biogeochemical processes in an aquifer system.</title>
        <authorList>
            <person name="Anantharaman K."/>
            <person name="Brown C.T."/>
            <person name="Hug L.A."/>
            <person name="Sharon I."/>
            <person name="Castelle C.J."/>
            <person name="Probst A.J."/>
            <person name="Thomas B.C."/>
            <person name="Singh A."/>
            <person name="Wilkins M.J."/>
            <person name="Karaoz U."/>
            <person name="Brodie E.L."/>
            <person name="Williams K.H."/>
            <person name="Hubbard S.S."/>
            <person name="Banfield J.F."/>
        </authorList>
    </citation>
    <scope>NUCLEOTIDE SEQUENCE [LARGE SCALE GENOMIC DNA]</scope>
</reference>
<dbReference type="Proteomes" id="UP000179003">
    <property type="component" value="Unassembled WGS sequence"/>
</dbReference>
<dbReference type="AlphaFoldDB" id="A0A1F5EJ17"/>
<organism evidence="3 4">
    <name type="scientific">Candidatus Campbellbacteria bacterium RIFOXYC2_FULL_35_25</name>
    <dbReference type="NCBI Taxonomy" id="1797582"/>
    <lineage>
        <taxon>Bacteria</taxon>
        <taxon>Candidatus Campbelliibacteriota</taxon>
    </lineage>
</organism>
<dbReference type="EMBL" id="MFAE01000005">
    <property type="protein sequence ID" value="OGD67398.1"/>
    <property type="molecule type" value="Genomic_DNA"/>
</dbReference>
<gene>
    <name evidence="3" type="ORF">A2442_02735</name>
</gene>
<accession>A0A1F5EJ17</accession>
<comment type="caution">
    <text evidence="3">The sequence shown here is derived from an EMBL/GenBank/DDBJ whole genome shotgun (WGS) entry which is preliminary data.</text>
</comment>
<dbReference type="Pfam" id="PF09851">
    <property type="entry name" value="SHOCT"/>
    <property type="match status" value="1"/>
</dbReference>
<protein>
    <recommendedName>
        <fullName evidence="2">SHOCT domain-containing protein</fullName>
    </recommendedName>
</protein>
<evidence type="ECO:0000313" key="4">
    <source>
        <dbReference type="Proteomes" id="UP000179003"/>
    </source>
</evidence>
<evidence type="ECO:0000259" key="2">
    <source>
        <dbReference type="Pfam" id="PF09851"/>
    </source>
</evidence>
<dbReference type="CDD" id="cd11586">
    <property type="entry name" value="VbhA_like"/>
    <property type="match status" value="1"/>
</dbReference>
<dbReference type="STRING" id="1797582.A2442_02735"/>
<name>A0A1F5EJ17_9BACT</name>
<keyword evidence="1" id="KW-0812">Transmembrane</keyword>
<feature type="transmembrane region" description="Helical" evidence="1">
    <location>
        <begin position="12"/>
        <end position="36"/>
    </location>
</feature>
<keyword evidence="1" id="KW-1133">Transmembrane helix</keyword>
<keyword evidence="1" id="KW-0472">Membrane</keyword>
<dbReference type="InterPro" id="IPR018649">
    <property type="entry name" value="SHOCT"/>
</dbReference>